<reference evidence="3" key="1">
    <citation type="journal article" date="2022" name="bioRxiv">
        <title>Sequencing and chromosome-scale assembly of the giantPleurodeles waltlgenome.</title>
        <authorList>
            <person name="Brown T."/>
            <person name="Elewa A."/>
            <person name="Iarovenko S."/>
            <person name="Subramanian E."/>
            <person name="Araus A.J."/>
            <person name="Petzold A."/>
            <person name="Susuki M."/>
            <person name="Suzuki K.-i.T."/>
            <person name="Hayashi T."/>
            <person name="Toyoda A."/>
            <person name="Oliveira C."/>
            <person name="Osipova E."/>
            <person name="Leigh N.D."/>
            <person name="Simon A."/>
            <person name="Yun M.H."/>
        </authorList>
    </citation>
    <scope>NUCLEOTIDE SEQUENCE</scope>
    <source>
        <strain evidence="3">20211129_DDA</strain>
        <tissue evidence="3">Liver</tissue>
    </source>
</reference>
<protein>
    <submittedName>
        <fullName evidence="3">Uncharacterized protein</fullName>
    </submittedName>
</protein>
<keyword evidence="4" id="KW-1185">Reference proteome</keyword>
<feature type="compositionally biased region" description="Basic and acidic residues" evidence="1">
    <location>
        <begin position="181"/>
        <end position="193"/>
    </location>
</feature>
<comment type="caution">
    <text evidence="3">The sequence shown here is derived from an EMBL/GenBank/DDBJ whole genome shotgun (WGS) entry which is preliminary data.</text>
</comment>
<evidence type="ECO:0000313" key="4">
    <source>
        <dbReference type="Proteomes" id="UP001066276"/>
    </source>
</evidence>
<keyword evidence="2" id="KW-0812">Transmembrane</keyword>
<keyword evidence="2" id="KW-0472">Membrane</keyword>
<name>A0AAV7QDQ8_PLEWA</name>
<keyword evidence="2" id="KW-1133">Transmembrane helix</keyword>
<accession>A0AAV7QDQ8</accession>
<sequence length="193" mass="21745">MGAGVVIIVDALFEGGTLMPHTDFVRQFLTHARIIQLGKNLNQDKNLELKKYVQDYKKIPEKQSPLLRPEGETQEKLPRKAREVTDENWEDLELIIEAKTLPPYDRSMSGWCRPVVQGIVIGFLGSGLVAVVVASFTVWLSNQDCIHIMHTQRIYGLHSNNTLNSSSSEDSSDDDDDDDSGDHGELWQPKIEL</sequence>
<proteinExistence type="predicted"/>
<gene>
    <name evidence="3" type="ORF">NDU88_004799</name>
</gene>
<organism evidence="3 4">
    <name type="scientific">Pleurodeles waltl</name>
    <name type="common">Iberian ribbed newt</name>
    <dbReference type="NCBI Taxonomy" id="8319"/>
    <lineage>
        <taxon>Eukaryota</taxon>
        <taxon>Metazoa</taxon>
        <taxon>Chordata</taxon>
        <taxon>Craniata</taxon>
        <taxon>Vertebrata</taxon>
        <taxon>Euteleostomi</taxon>
        <taxon>Amphibia</taxon>
        <taxon>Batrachia</taxon>
        <taxon>Caudata</taxon>
        <taxon>Salamandroidea</taxon>
        <taxon>Salamandridae</taxon>
        <taxon>Pleurodelinae</taxon>
        <taxon>Pleurodeles</taxon>
    </lineage>
</organism>
<feature type="transmembrane region" description="Helical" evidence="2">
    <location>
        <begin position="115"/>
        <end position="140"/>
    </location>
</feature>
<dbReference type="Proteomes" id="UP001066276">
    <property type="component" value="Chromosome 6"/>
</dbReference>
<feature type="region of interest" description="Disordered" evidence="1">
    <location>
        <begin position="63"/>
        <end position="82"/>
    </location>
</feature>
<feature type="region of interest" description="Disordered" evidence="1">
    <location>
        <begin position="163"/>
        <end position="193"/>
    </location>
</feature>
<feature type="compositionally biased region" description="Basic and acidic residues" evidence="1">
    <location>
        <begin position="69"/>
        <end position="82"/>
    </location>
</feature>
<evidence type="ECO:0000313" key="3">
    <source>
        <dbReference type="EMBL" id="KAJ1138413.1"/>
    </source>
</evidence>
<feature type="compositionally biased region" description="Acidic residues" evidence="1">
    <location>
        <begin position="170"/>
        <end position="180"/>
    </location>
</feature>
<dbReference type="AlphaFoldDB" id="A0AAV7QDQ8"/>
<evidence type="ECO:0000256" key="1">
    <source>
        <dbReference type="SAM" id="MobiDB-lite"/>
    </source>
</evidence>
<dbReference type="EMBL" id="JANPWB010000010">
    <property type="protein sequence ID" value="KAJ1138413.1"/>
    <property type="molecule type" value="Genomic_DNA"/>
</dbReference>
<evidence type="ECO:0000256" key="2">
    <source>
        <dbReference type="SAM" id="Phobius"/>
    </source>
</evidence>